<keyword evidence="14" id="KW-0862">Zinc</keyword>
<keyword evidence="10" id="KW-0479">Metal-binding</keyword>
<evidence type="ECO:0000256" key="5">
    <source>
        <dbReference type="ARBA" id="ARBA00012483"/>
    </source>
</evidence>
<evidence type="ECO:0000256" key="1">
    <source>
        <dbReference type="ARBA" id="ARBA00000900"/>
    </source>
</evidence>
<accession>A0ABS2YAT8</accession>
<keyword evidence="6" id="KW-1003">Cell membrane</keyword>
<sequence length="852" mass="94440">MHPLGLCNNNDEEDLYEYGWVGVVKLEQPELDPSCLTVLGKSGNVTLLKARDVMNSQPLPSECIHVSPCGGEIICYFGSSKELWCSWLWPYRSDVHITNSYHFWHKSTCLSEQGWMSMETDQAKRAVQRGATAVIFDVSENPDAIDQLNQGSEDPLKRPVVYVKGVDAVKLMNIVNKQKVARARIQHRPPQQPTEYFDMGIFLAFFVVVSLVCLVLLIKIKLKQRRNQSSMNRMAIQALEKMETRKFKSKSKVHREGSCSASDTLTSSSTADCAICLEKYIDGEELRVIPCAHRFHKKCVDPWLVQHHTCPHCRHNIIEQKKGNPGPVFVEPGNPPHSRQQRVLLPVHYPGRVHRTGPITYPTQTSMDPHGNPITVLTVDQHGEQSLYPAQSSSFVRSYQPIHLDRSLNPRHCNGEHRPSYPQPHTFKRRNFSRPACFSQYETMYQHYFFQGLSYPQTEGQPGTGPHVGPAQAFQQGMLFPTVVHMAPTTSSHLGERGSTSSFSCYHRHRSVCSGYLADCPGSDSSSSSSGQCHCSSSDSMLDCTEVSNQGVYGSCSTFRSSLSSDYDPYVYRSRSPCRGATSEAGTGCPPAPQDDPSASSSHDCLRPPARTTFFSGDQLSGCSLEPNYSSHSSLEPRETNTTTSNGALEAIEPELRGWKKGAEDGQQGPACSCCFEIPPVASESKGMEVGRAFFVDGAHCSRGAEPRTLLGSAPQNLYSVNMDHLCRAEPMNSEGLPCCFYEETSIHRNSGGCYAEDFAVSVQYPWTDVEPASSQIQRIPIIPEDMDCELGQGPAQAGQGRTGARGEPSELYFPSETFGSRMYPLEEEERALFHNNRPSFHEAQGNIAGES</sequence>
<keyword evidence="7" id="KW-0808">Transferase</keyword>
<dbReference type="InterPro" id="IPR051073">
    <property type="entry name" value="ZNRF3_Arkadia_E3_ligases"/>
</dbReference>
<feature type="region of interest" description="Disordered" evidence="18">
    <location>
        <begin position="626"/>
        <end position="650"/>
    </location>
</feature>
<comment type="caution">
    <text evidence="21">The sequence shown here is derived from an EMBL/GenBank/DDBJ whole genome shotgun (WGS) entry which is preliminary data.</text>
</comment>
<keyword evidence="15 19" id="KW-1133">Transmembrane helix</keyword>
<keyword evidence="12 17" id="KW-0863">Zinc-finger</keyword>
<evidence type="ECO:0000256" key="3">
    <source>
        <dbReference type="ARBA" id="ARBA00004906"/>
    </source>
</evidence>
<evidence type="ECO:0000256" key="10">
    <source>
        <dbReference type="ARBA" id="ARBA00022723"/>
    </source>
</evidence>
<comment type="similarity">
    <text evidence="4">Belongs to the ZNRF3 family.</text>
</comment>
<dbReference type="Pfam" id="PF18212">
    <property type="entry name" value="ZNRF_3_ecto"/>
    <property type="match status" value="2"/>
</dbReference>
<gene>
    <name evidence="21" type="primary">Znrf3</name>
    <name evidence="21" type="ORF">GTO93_0002410</name>
</gene>
<feature type="region of interest" description="Disordered" evidence="18">
    <location>
        <begin position="583"/>
        <end position="604"/>
    </location>
</feature>
<dbReference type="Pfam" id="PF13639">
    <property type="entry name" value="zf-RING_2"/>
    <property type="match status" value="1"/>
</dbReference>
<proteinExistence type="inferred from homology"/>
<protein>
    <recommendedName>
        <fullName evidence="5">RING-type E3 ubiquitin transferase</fullName>
        <ecNumber evidence="5">2.3.2.27</ecNumber>
    </recommendedName>
</protein>
<evidence type="ECO:0000256" key="2">
    <source>
        <dbReference type="ARBA" id="ARBA00004251"/>
    </source>
</evidence>
<name>A0ABS2YAT8_POLSP</name>
<reference evidence="21" key="1">
    <citation type="journal article" date="2021" name="Cell">
        <title>Tracing the genetic footprints of vertebrate landing in non-teleost ray-finned fishes.</title>
        <authorList>
            <person name="Bi X."/>
            <person name="Wang K."/>
            <person name="Yang L."/>
            <person name="Pan H."/>
            <person name="Jiang H."/>
            <person name="Wei Q."/>
            <person name="Fang M."/>
            <person name="Yu H."/>
            <person name="Zhu C."/>
            <person name="Cai Y."/>
            <person name="He Y."/>
            <person name="Gan X."/>
            <person name="Zeng H."/>
            <person name="Yu D."/>
            <person name="Zhu Y."/>
            <person name="Jiang H."/>
            <person name="Qiu Q."/>
            <person name="Yang H."/>
            <person name="Zhang Y.E."/>
            <person name="Wang W."/>
            <person name="Zhu M."/>
            <person name="He S."/>
            <person name="Zhang G."/>
        </authorList>
    </citation>
    <scope>NUCLEOTIDE SEQUENCE</scope>
    <source>
        <strain evidence="21">Pddl_001</strain>
    </source>
</reference>
<dbReference type="InterPro" id="IPR013083">
    <property type="entry name" value="Znf_RING/FYVE/PHD"/>
</dbReference>
<keyword evidence="21" id="KW-0436">Ligase</keyword>
<dbReference type="PANTHER" id="PTHR16200">
    <property type="entry name" value="RING ZINC FINGER"/>
    <property type="match status" value="1"/>
</dbReference>
<dbReference type="EMBL" id="JAAWVQ010126315">
    <property type="protein sequence ID" value="MBN3283376.1"/>
    <property type="molecule type" value="Genomic_DNA"/>
</dbReference>
<dbReference type="Proteomes" id="UP001166093">
    <property type="component" value="Unassembled WGS sequence"/>
</dbReference>
<dbReference type="Gene3D" id="3.30.40.10">
    <property type="entry name" value="Zinc/RING finger domain, C3HC4 (zinc finger)"/>
    <property type="match status" value="1"/>
</dbReference>
<feature type="compositionally biased region" description="Polar residues" evidence="18">
    <location>
        <begin position="626"/>
        <end position="647"/>
    </location>
</feature>
<dbReference type="SUPFAM" id="SSF57850">
    <property type="entry name" value="RING/U-box"/>
    <property type="match status" value="1"/>
</dbReference>
<feature type="non-terminal residue" evidence="21">
    <location>
        <position position="1"/>
    </location>
</feature>
<evidence type="ECO:0000256" key="9">
    <source>
        <dbReference type="ARBA" id="ARBA00022692"/>
    </source>
</evidence>
<keyword evidence="16 19" id="KW-0472">Membrane</keyword>
<feature type="transmembrane region" description="Helical" evidence="19">
    <location>
        <begin position="196"/>
        <end position="218"/>
    </location>
</feature>
<feature type="region of interest" description="Disordered" evidence="18">
    <location>
        <begin position="794"/>
        <end position="814"/>
    </location>
</feature>
<evidence type="ECO:0000256" key="19">
    <source>
        <dbReference type="SAM" id="Phobius"/>
    </source>
</evidence>
<keyword evidence="8" id="KW-0879">Wnt signaling pathway</keyword>
<keyword evidence="13" id="KW-0833">Ubl conjugation pathway</keyword>
<evidence type="ECO:0000256" key="4">
    <source>
        <dbReference type="ARBA" id="ARBA00008759"/>
    </source>
</evidence>
<dbReference type="Gene3D" id="3.50.30.30">
    <property type="match status" value="2"/>
</dbReference>
<feature type="domain" description="RING-type" evidence="20">
    <location>
        <begin position="273"/>
        <end position="314"/>
    </location>
</feature>
<evidence type="ECO:0000256" key="8">
    <source>
        <dbReference type="ARBA" id="ARBA00022687"/>
    </source>
</evidence>
<evidence type="ECO:0000256" key="11">
    <source>
        <dbReference type="ARBA" id="ARBA00022729"/>
    </source>
</evidence>
<evidence type="ECO:0000256" key="7">
    <source>
        <dbReference type="ARBA" id="ARBA00022679"/>
    </source>
</evidence>
<organism evidence="21 22">
    <name type="scientific">Polyodon spathula</name>
    <name type="common">North American paddlefish</name>
    <name type="synonym">Squalus spathula</name>
    <dbReference type="NCBI Taxonomy" id="7913"/>
    <lineage>
        <taxon>Eukaryota</taxon>
        <taxon>Metazoa</taxon>
        <taxon>Chordata</taxon>
        <taxon>Craniata</taxon>
        <taxon>Vertebrata</taxon>
        <taxon>Euteleostomi</taxon>
        <taxon>Actinopterygii</taxon>
        <taxon>Chondrostei</taxon>
        <taxon>Acipenseriformes</taxon>
        <taxon>Polyodontidae</taxon>
        <taxon>Polyodon</taxon>
    </lineage>
</organism>
<evidence type="ECO:0000256" key="14">
    <source>
        <dbReference type="ARBA" id="ARBA00022833"/>
    </source>
</evidence>
<evidence type="ECO:0000259" key="20">
    <source>
        <dbReference type="PROSITE" id="PS50089"/>
    </source>
</evidence>
<evidence type="ECO:0000256" key="13">
    <source>
        <dbReference type="ARBA" id="ARBA00022786"/>
    </source>
</evidence>
<dbReference type="EC" id="2.3.2.27" evidence="5"/>
<dbReference type="InterPro" id="IPR040700">
    <property type="entry name" value="ZNRF-3_ecto"/>
</dbReference>
<comment type="catalytic activity">
    <reaction evidence="1">
        <text>S-ubiquitinyl-[E2 ubiquitin-conjugating enzyme]-L-cysteine + [acceptor protein]-L-lysine = [E2 ubiquitin-conjugating enzyme]-L-cysteine + N(6)-ubiquitinyl-[acceptor protein]-L-lysine.</text>
        <dbReference type="EC" id="2.3.2.27"/>
    </reaction>
</comment>
<feature type="non-terminal residue" evidence="21">
    <location>
        <position position="852"/>
    </location>
</feature>
<evidence type="ECO:0000256" key="12">
    <source>
        <dbReference type="ARBA" id="ARBA00022771"/>
    </source>
</evidence>
<evidence type="ECO:0000313" key="21">
    <source>
        <dbReference type="EMBL" id="MBN3283376.1"/>
    </source>
</evidence>
<dbReference type="PROSITE" id="PS50089">
    <property type="entry name" value="ZF_RING_2"/>
    <property type="match status" value="1"/>
</dbReference>
<keyword evidence="9 19" id="KW-0812">Transmembrane</keyword>
<evidence type="ECO:0000256" key="6">
    <source>
        <dbReference type="ARBA" id="ARBA00022475"/>
    </source>
</evidence>
<evidence type="ECO:0000256" key="18">
    <source>
        <dbReference type="SAM" id="MobiDB-lite"/>
    </source>
</evidence>
<keyword evidence="22" id="KW-1185">Reference proteome</keyword>
<evidence type="ECO:0000313" key="22">
    <source>
        <dbReference type="Proteomes" id="UP001166093"/>
    </source>
</evidence>
<evidence type="ECO:0000256" key="16">
    <source>
        <dbReference type="ARBA" id="ARBA00023136"/>
    </source>
</evidence>
<dbReference type="InterPro" id="IPR001841">
    <property type="entry name" value="Znf_RING"/>
</dbReference>
<dbReference type="GO" id="GO:0016874">
    <property type="term" value="F:ligase activity"/>
    <property type="evidence" value="ECO:0007669"/>
    <property type="project" value="UniProtKB-KW"/>
</dbReference>
<comment type="subcellular location">
    <subcellularLocation>
        <location evidence="2">Cell membrane</location>
        <topology evidence="2">Single-pass type I membrane protein</topology>
    </subcellularLocation>
</comment>
<keyword evidence="11" id="KW-0732">Signal</keyword>
<comment type="pathway">
    <text evidence="3">Protein modification; protein ubiquitination.</text>
</comment>
<evidence type="ECO:0000256" key="17">
    <source>
        <dbReference type="PROSITE-ProRule" id="PRU00175"/>
    </source>
</evidence>
<evidence type="ECO:0000256" key="15">
    <source>
        <dbReference type="ARBA" id="ARBA00022989"/>
    </source>
</evidence>
<dbReference type="SMART" id="SM00184">
    <property type="entry name" value="RING"/>
    <property type="match status" value="1"/>
</dbReference>